<dbReference type="SUPFAM" id="SSF53756">
    <property type="entry name" value="UDP-Glycosyltransferase/glycogen phosphorylase"/>
    <property type="match status" value="1"/>
</dbReference>
<dbReference type="RefSeq" id="WP_068447784.1">
    <property type="nucleotide sequence ID" value="NZ_CP013862.1"/>
</dbReference>
<dbReference type="AlphaFoldDB" id="A0A0U4FRM2"/>
<evidence type="ECO:0000313" key="7">
    <source>
        <dbReference type="EMBL" id="ALX50356.1"/>
    </source>
</evidence>
<evidence type="ECO:0000256" key="4">
    <source>
        <dbReference type="ARBA" id="ARBA00022679"/>
    </source>
</evidence>
<name>A0A0U4FRM2_9BACI</name>
<sequence length="367" mass="42632">MEKALFLPFMQLQTGHHHVADALIAEINSCRNDIVCDKVDILSYSYGRMEKVISAAYLNWIKYFPDVYDRLYRFTAYKKEPFHNRRYLYEAMFMYFFKRLTNRNDVRILFCTHALPSNIASVLKLKNKLSSVTVNVYTDYFVNDLWGIEGIDYHLVPTLTVKDYLTAKGVRPEAIYVTGIPVDNVFQKADRRERNSDLIKVLVTGGSLGVGSLKSMLPALNSGKVHYYILCGKNDILYQDLLRIEQDSVTPIPYITRKAEMNKLYNQVDAVLTKPGGVTISECLLKRKPIFLYNPLPGQERINAEQMKLQGTAIPVDKDNNLEEQLLQFFTDENRQRVYDDNVDVYHRYLDRRPLSDLLQEMLNKKH</sequence>
<dbReference type="EMBL" id="CP013862">
    <property type="protein sequence ID" value="ALX50356.1"/>
    <property type="molecule type" value="Genomic_DNA"/>
</dbReference>
<dbReference type="STRING" id="1472767.AOX59_18300"/>
<comment type="similarity">
    <text evidence="2">Belongs to the glycosyltransferase 28 family.</text>
</comment>
<dbReference type="GO" id="GO:0016020">
    <property type="term" value="C:membrane"/>
    <property type="evidence" value="ECO:0007669"/>
    <property type="project" value="UniProtKB-SubCell"/>
</dbReference>
<dbReference type="InterPro" id="IPR009695">
    <property type="entry name" value="Diacylglyc_glucosyltr_N"/>
</dbReference>
<evidence type="ECO:0000259" key="5">
    <source>
        <dbReference type="Pfam" id="PF04101"/>
    </source>
</evidence>
<dbReference type="Pfam" id="PF04101">
    <property type="entry name" value="Glyco_tran_28_C"/>
    <property type="match status" value="1"/>
</dbReference>
<evidence type="ECO:0000256" key="1">
    <source>
        <dbReference type="ARBA" id="ARBA00004370"/>
    </source>
</evidence>
<dbReference type="Pfam" id="PF06925">
    <property type="entry name" value="MGDG_synth"/>
    <property type="match status" value="1"/>
</dbReference>
<dbReference type="OrthoDB" id="9815663at2"/>
<dbReference type="PANTHER" id="PTHR43025">
    <property type="entry name" value="MONOGALACTOSYLDIACYLGLYCEROL SYNTHASE"/>
    <property type="match status" value="1"/>
</dbReference>
<evidence type="ECO:0000313" key="8">
    <source>
        <dbReference type="Proteomes" id="UP000050331"/>
    </source>
</evidence>
<dbReference type="GO" id="GO:0009247">
    <property type="term" value="P:glycolipid biosynthetic process"/>
    <property type="evidence" value="ECO:0007669"/>
    <property type="project" value="InterPro"/>
</dbReference>
<feature type="domain" description="Glycosyl transferase family 28 C-terminal" evidence="5">
    <location>
        <begin position="201"/>
        <end position="331"/>
    </location>
</feature>
<evidence type="ECO:0000256" key="2">
    <source>
        <dbReference type="ARBA" id="ARBA00006962"/>
    </source>
</evidence>
<comment type="subcellular location">
    <subcellularLocation>
        <location evidence="1">Membrane</location>
    </subcellularLocation>
</comment>
<proteinExistence type="inferred from homology"/>
<dbReference type="InterPro" id="IPR007235">
    <property type="entry name" value="Glyco_trans_28_C"/>
</dbReference>
<accession>A0A0U4FRM2</accession>
<dbReference type="PANTHER" id="PTHR43025:SF3">
    <property type="entry name" value="MONOGALACTOSYLDIACYLGLYCEROL SYNTHASE 1, CHLOROPLASTIC"/>
    <property type="match status" value="1"/>
</dbReference>
<dbReference type="GO" id="GO:0016758">
    <property type="term" value="F:hexosyltransferase activity"/>
    <property type="evidence" value="ECO:0007669"/>
    <property type="project" value="InterPro"/>
</dbReference>
<reference evidence="7 8" key="1">
    <citation type="submission" date="2016-01" db="EMBL/GenBank/DDBJ databases">
        <title>Complete genome sequence of strain Lentibacillus amyloliquefaciens LAM0015T isolated from saline sediment.</title>
        <authorList>
            <person name="Wang J.-L."/>
            <person name="He M.-X."/>
        </authorList>
    </citation>
    <scope>NUCLEOTIDE SEQUENCE [LARGE SCALE GENOMIC DNA]</scope>
    <source>
        <strain evidence="7 8">LAM0015</strain>
    </source>
</reference>
<gene>
    <name evidence="7" type="ORF">AOX59_18300</name>
</gene>
<keyword evidence="4 7" id="KW-0808">Transferase</keyword>
<dbReference type="InterPro" id="IPR050519">
    <property type="entry name" value="Glycosyltransf_28_UgtP"/>
</dbReference>
<dbReference type="KEGG" id="lao:AOX59_18300"/>
<feature type="domain" description="Diacylglycerol glucosyltransferase N-terminal" evidence="6">
    <location>
        <begin position="16"/>
        <end position="182"/>
    </location>
</feature>
<dbReference type="Proteomes" id="UP000050331">
    <property type="component" value="Chromosome"/>
</dbReference>
<keyword evidence="8" id="KW-1185">Reference proteome</keyword>
<evidence type="ECO:0000256" key="3">
    <source>
        <dbReference type="ARBA" id="ARBA00022676"/>
    </source>
</evidence>
<dbReference type="Gene3D" id="3.40.50.2000">
    <property type="entry name" value="Glycogen Phosphorylase B"/>
    <property type="match status" value="1"/>
</dbReference>
<evidence type="ECO:0000259" key="6">
    <source>
        <dbReference type="Pfam" id="PF06925"/>
    </source>
</evidence>
<keyword evidence="3" id="KW-0328">Glycosyltransferase</keyword>
<organism evidence="7 8">
    <name type="scientific">Lentibacillus amyloliquefaciens</name>
    <dbReference type="NCBI Taxonomy" id="1472767"/>
    <lineage>
        <taxon>Bacteria</taxon>
        <taxon>Bacillati</taxon>
        <taxon>Bacillota</taxon>
        <taxon>Bacilli</taxon>
        <taxon>Bacillales</taxon>
        <taxon>Bacillaceae</taxon>
        <taxon>Lentibacillus</taxon>
    </lineage>
</organism>
<protein>
    <submittedName>
        <fullName evidence="7">UDP-glucuronosyltransferase</fullName>
    </submittedName>
</protein>